<dbReference type="Proteomes" id="UP000010880">
    <property type="component" value="Chromosome"/>
</dbReference>
<dbReference type="SUPFAM" id="SSF50249">
    <property type="entry name" value="Nucleic acid-binding proteins"/>
    <property type="match status" value="1"/>
</dbReference>
<gene>
    <name evidence="7" type="primary">recO</name>
    <name evidence="9" type="ordered locus">Halha_1879</name>
</gene>
<comment type="similarity">
    <text evidence="1 7">Belongs to the RecO family.</text>
</comment>
<evidence type="ECO:0000256" key="1">
    <source>
        <dbReference type="ARBA" id="ARBA00007452"/>
    </source>
</evidence>
<dbReference type="HOGENOM" id="CLU_066632_3_0_9"/>
<dbReference type="KEGG" id="hhl:Halha_1879"/>
<evidence type="ECO:0000256" key="5">
    <source>
        <dbReference type="ARBA" id="ARBA00023204"/>
    </source>
</evidence>
<accession>L0KB90</accession>
<dbReference type="InterPro" id="IPR022572">
    <property type="entry name" value="DNA_rep/recomb_RecO_N"/>
</dbReference>
<sequence length="247" mass="27999">MSLFDTDAIVLRHYELGEADKIIVLFSRNKGKIRVVAKGVRKTKSSLAAGLEPFTYNHILVYQGKSDLGNLSQCDIKDSFSSLKDDILKMTAASYLAELVNELTVDHQPHQDIFDLLLLTLKLLDQLDEIDLLLRTFELKLLNLLGYQPYITACIKCGREVDQSVKFNLIAGGLTCDKCASNQDLRVSLGTVKFIEQLIKLDYRRLLRLKLPEYANKQLTNIIPAYIETITEKELKTISFLDSLKDI</sequence>
<dbReference type="PANTHER" id="PTHR33991:SF1">
    <property type="entry name" value="DNA REPAIR PROTEIN RECO"/>
    <property type="match status" value="1"/>
</dbReference>
<dbReference type="InterPro" id="IPR012340">
    <property type="entry name" value="NA-bd_OB-fold"/>
</dbReference>
<dbReference type="OrthoDB" id="9797083at2"/>
<keyword evidence="10" id="KW-1185">Reference proteome</keyword>
<dbReference type="GO" id="GO:0006310">
    <property type="term" value="P:DNA recombination"/>
    <property type="evidence" value="ECO:0007669"/>
    <property type="project" value="UniProtKB-UniRule"/>
</dbReference>
<evidence type="ECO:0000256" key="6">
    <source>
        <dbReference type="ARBA" id="ARBA00033409"/>
    </source>
</evidence>
<dbReference type="InterPro" id="IPR037278">
    <property type="entry name" value="ARFGAP/RecO"/>
</dbReference>
<dbReference type="NCBIfam" id="TIGR00613">
    <property type="entry name" value="reco"/>
    <property type="match status" value="1"/>
</dbReference>
<dbReference type="InterPro" id="IPR003717">
    <property type="entry name" value="RecO"/>
</dbReference>
<dbReference type="GO" id="GO:0006302">
    <property type="term" value="P:double-strand break repair"/>
    <property type="evidence" value="ECO:0007669"/>
    <property type="project" value="TreeGrafter"/>
</dbReference>
<dbReference type="Pfam" id="PF11967">
    <property type="entry name" value="RecO_N"/>
    <property type="match status" value="1"/>
</dbReference>
<dbReference type="AlphaFoldDB" id="L0KB90"/>
<dbReference type="RefSeq" id="WP_015327506.1">
    <property type="nucleotide sequence ID" value="NC_019978.1"/>
</dbReference>
<dbReference type="HAMAP" id="MF_00201">
    <property type="entry name" value="RecO"/>
    <property type="match status" value="1"/>
</dbReference>
<proteinExistence type="inferred from homology"/>
<evidence type="ECO:0000256" key="3">
    <source>
        <dbReference type="ARBA" id="ARBA00022763"/>
    </source>
</evidence>
<dbReference type="Gene3D" id="1.20.1440.120">
    <property type="entry name" value="Recombination protein O, C-terminal domain"/>
    <property type="match status" value="1"/>
</dbReference>
<dbReference type="eggNOG" id="COG1381">
    <property type="taxonomic scope" value="Bacteria"/>
</dbReference>
<keyword evidence="3 7" id="KW-0227">DNA damage</keyword>
<comment type="function">
    <text evidence="7">Involved in DNA repair and RecF pathway recombination.</text>
</comment>
<organism evidence="9 10">
    <name type="scientific">Halobacteroides halobius (strain ATCC 35273 / DSM 5150 / MD-1)</name>
    <dbReference type="NCBI Taxonomy" id="748449"/>
    <lineage>
        <taxon>Bacteria</taxon>
        <taxon>Bacillati</taxon>
        <taxon>Bacillota</taxon>
        <taxon>Clostridia</taxon>
        <taxon>Halanaerobiales</taxon>
        <taxon>Halobacteroidaceae</taxon>
        <taxon>Halobacteroides</taxon>
    </lineage>
</organism>
<evidence type="ECO:0000313" key="9">
    <source>
        <dbReference type="EMBL" id="AGB41790.1"/>
    </source>
</evidence>
<evidence type="ECO:0000256" key="4">
    <source>
        <dbReference type="ARBA" id="ARBA00023172"/>
    </source>
</evidence>
<evidence type="ECO:0000313" key="10">
    <source>
        <dbReference type="Proteomes" id="UP000010880"/>
    </source>
</evidence>
<dbReference type="SUPFAM" id="SSF57863">
    <property type="entry name" value="ArfGap/RecO-like zinc finger"/>
    <property type="match status" value="1"/>
</dbReference>
<reference evidence="10" key="1">
    <citation type="submission" date="2012-02" db="EMBL/GenBank/DDBJ databases">
        <title>The complete genome of Halobacteroides halobius DSM 5150.</title>
        <authorList>
            <person name="Lucas S."/>
            <person name="Copeland A."/>
            <person name="Lapidus A."/>
            <person name="Glavina del Rio T."/>
            <person name="Dalin E."/>
            <person name="Tice H."/>
            <person name="Bruce D."/>
            <person name="Goodwin L."/>
            <person name="Pitluck S."/>
            <person name="Peters L."/>
            <person name="Mikhailova N."/>
            <person name="Gu W."/>
            <person name="Kyrpides N."/>
            <person name="Mavromatis K."/>
            <person name="Ivanova N."/>
            <person name="Brettin T."/>
            <person name="Detter J.C."/>
            <person name="Han C."/>
            <person name="Larimer F."/>
            <person name="Land M."/>
            <person name="Hauser L."/>
            <person name="Markowitz V."/>
            <person name="Cheng J.-F."/>
            <person name="Hugenholtz P."/>
            <person name="Woyke T."/>
            <person name="Wu D."/>
            <person name="Tindall B."/>
            <person name="Pomrenke H."/>
            <person name="Brambilla E."/>
            <person name="Klenk H.-P."/>
            <person name="Eisen J.A."/>
        </authorList>
    </citation>
    <scope>NUCLEOTIDE SEQUENCE [LARGE SCALE GENOMIC DNA]</scope>
    <source>
        <strain evidence="10">ATCC 35273 / DSM 5150 / MD-1</strain>
    </source>
</reference>
<keyword evidence="5 7" id="KW-0234">DNA repair</keyword>
<dbReference type="STRING" id="748449.Halha_1879"/>
<keyword evidence="4 7" id="KW-0233">DNA recombination</keyword>
<name>L0KB90_HALHC</name>
<dbReference type="Gene3D" id="2.40.50.140">
    <property type="entry name" value="Nucleic acid-binding proteins"/>
    <property type="match status" value="1"/>
</dbReference>
<dbReference type="EMBL" id="CP003359">
    <property type="protein sequence ID" value="AGB41790.1"/>
    <property type="molecule type" value="Genomic_DNA"/>
</dbReference>
<evidence type="ECO:0000259" key="8">
    <source>
        <dbReference type="Pfam" id="PF11967"/>
    </source>
</evidence>
<evidence type="ECO:0000256" key="7">
    <source>
        <dbReference type="HAMAP-Rule" id="MF_00201"/>
    </source>
</evidence>
<dbReference type="InterPro" id="IPR042242">
    <property type="entry name" value="RecO_C"/>
</dbReference>
<dbReference type="Pfam" id="PF02565">
    <property type="entry name" value="RecO_C"/>
    <property type="match status" value="1"/>
</dbReference>
<feature type="domain" description="DNA replication/recombination mediator RecO N-terminal" evidence="8">
    <location>
        <begin position="1"/>
        <end position="80"/>
    </location>
</feature>
<evidence type="ECO:0000256" key="2">
    <source>
        <dbReference type="ARBA" id="ARBA00021310"/>
    </source>
</evidence>
<dbReference type="PANTHER" id="PTHR33991">
    <property type="entry name" value="DNA REPAIR PROTEIN RECO"/>
    <property type="match status" value="1"/>
</dbReference>
<protein>
    <recommendedName>
        <fullName evidence="2 7">DNA repair protein RecO</fullName>
    </recommendedName>
    <alternativeName>
        <fullName evidence="6 7">Recombination protein O</fullName>
    </alternativeName>
</protein>
<dbReference type="GO" id="GO:0043590">
    <property type="term" value="C:bacterial nucleoid"/>
    <property type="evidence" value="ECO:0007669"/>
    <property type="project" value="TreeGrafter"/>
</dbReference>